<dbReference type="Gene3D" id="3.90.1150.10">
    <property type="entry name" value="Aspartate Aminotransferase, domain 1"/>
    <property type="match status" value="1"/>
</dbReference>
<feature type="domain" description="Aminotransferase class I/classII large" evidence="8">
    <location>
        <begin position="43"/>
        <end position="385"/>
    </location>
</feature>
<dbReference type="STRING" id="1827387.A4S15_02430"/>
<evidence type="ECO:0000256" key="2">
    <source>
        <dbReference type="ARBA" id="ARBA00007441"/>
    </source>
</evidence>
<dbReference type="Proteomes" id="UP000192872">
    <property type="component" value="Unassembled WGS sequence"/>
</dbReference>
<comment type="cofactor">
    <cofactor evidence="1">
        <name>pyridoxal 5'-phosphate</name>
        <dbReference type="ChEBI" id="CHEBI:597326"/>
    </cofactor>
</comment>
<dbReference type="InterPro" id="IPR015421">
    <property type="entry name" value="PyrdxlP-dep_Trfase_major"/>
</dbReference>
<dbReference type="PANTHER" id="PTHR46383">
    <property type="entry name" value="ASPARTATE AMINOTRANSFERASE"/>
    <property type="match status" value="1"/>
</dbReference>
<accession>A0A1W9HQB5</accession>
<dbReference type="EMBL" id="LWDL01000031">
    <property type="protein sequence ID" value="OQW49603.1"/>
    <property type="molecule type" value="Genomic_DNA"/>
</dbReference>
<evidence type="ECO:0000256" key="4">
    <source>
        <dbReference type="ARBA" id="ARBA00022576"/>
    </source>
</evidence>
<keyword evidence="5 9" id="KW-0808">Transferase</keyword>
<evidence type="ECO:0000313" key="9">
    <source>
        <dbReference type="EMBL" id="OQW49603.1"/>
    </source>
</evidence>
<dbReference type="SUPFAM" id="SSF53383">
    <property type="entry name" value="PLP-dependent transferases"/>
    <property type="match status" value="1"/>
</dbReference>
<dbReference type="InterPro" id="IPR004839">
    <property type="entry name" value="Aminotransferase_I/II_large"/>
</dbReference>
<dbReference type="Pfam" id="PF00155">
    <property type="entry name" value="Aminotran_1_2"/>
    <property type="match status" value="1"/>
</dbReference>
<dbReference type="InterPro" id="IPR050596">
    <property type="entry name" value="AspAT/PAT-like"/>
</dbReference>
<name>A0A1W9HQB5_9HYPH</name>
<dbReference type="AlphaFoldDB" id="A0A1W9HQB5"/>
<evidence type="ECO:0000259" key="8">
    <source>
        <dbReference type="Pfam" id="PF00155"/>
    </source>
</evidence>
<dbReference type="EC" id="2.6.1.1" evidence="3"/>
<evidence type="ECO:0000256" key="7">
    <source>
        <dbReference type="ARBA" id="ARBA00049185"/>
    </source>
</evidence>
<dbReference type="Gene3D" id="3.40.640.10">
    <property type="entry name" value="Type I PLP-dependent aspartate aminotransferase-like (Major domain)"/>
    <property type="match status" value="1"/>
</dbReference>
<evidence type="ECO:0000256" key="1">
    <source>
        <dbReference type="ARBA" id="ARBA00001933"/>
    </source>
</evidence>
<evidence type="ECO:0000256" key="6">
    <source>
        <dbReference type="ARBA" id="ARBA00022898"/>
    </source>
</evidence>
<protein>
    <recommendedName>
        <fullName evidence="3">aspartate transaminase</fullName>
        <ecNumber evidence="3">2.6.1.1</ecNumber>
    </recommendedName>
</protein>
<comment type="similarity">
    <text evidence="2">Belongs to the class-I pyridoxal-phosphate-dependent aminotransferase family.</text>
</comment>
<dbReference type="InterPro" id="IPR015424">
    <property type="entry name" value="PyrdxlP-dep_Trfase"/>
</dbReference>
<comment type="caution">
    <text evidence="9">The sequence shown here is derived from an EMBL/GenBank/DDBJ whole genome shotgun (WGS) entry which is preliminary data.</text>
</comment>
<dbReference type="NCBIfam" id="NF004770">
    <property type="entry name" value="PRK06108.1"/>
    <property type="match status" value="1"/>
</dbReference>
<keyword evidence="6" id="KW-0663">Pyridoxal phosphate</keyword>
<dbReference type="GO" id="GO:0004069">
    <property type="term" value="F:L-aspartate:2-oxoglutarate aminotransferase activity"/>
    <property type="evidence" value="ECO:0007669"/>
    <property type="project" value="UniProtKB-EC"/>
</dbReference>
<evidence type="ECO:0000313" key="10">
    <source>
        <dbReference type="Proteomes" id="UP000192872"/>
    </source>
</evidence>
<reference evidence="9 10" key="1">
    <citation type="journal article" date="2017" name="Water Res.">
        <title>Comammox in drinking water systems.</title>
        <authorList>
            <person name="Wang Y."/>
            <person name="Ma L."/>
            <person name="Mao Y."/>
            <person name="Jiang X."/>
            <person name="Xia Y."/>
            <person name="Yu K."/>
            <person name="Li B."/>
            <person name="Zhang T."/>
        </authorList>
    </citation>
    <scope>NUCLEOTIDE SEQUENCE [LARGE SCALE GENOMIC DNA]</scope>
    <source>
        <strain evidence="9">SG_bin8</strain>
    </source>
</reference>
<keyword evidence="4 9" id="KW-0032">Aminotransferase</keyword>
<dbReference type="GO" id="GO:0030170">
    <property type="term" value="F:pyridoxal phosphate binding"/>
    <property type="evidence" value="ECO:0007669"/>
    <property type="project" value="InterPro"/>
</dbReference>
<proteinExistence type="inferred from homology"/>
<evidence type="ECO:0000256" key="3">
    <source>
        <dbReference type="ARBA" id="ARBA00012753"/>
    </source>
</evidence>
<gene>
    <name evidence="9" type="ORF">A4S15_02430</name>
</gene>
<organism evidence="9 10">
    <name type="scientific">Candidatus Raskinella chloraquaticus</name>
    <dbReference type="NCBI Taxonomy" id="1951219"/>
    <lineage>
        <taxon>Bacteria</taxon>
        <taxon>Pseudomonadati</taxon>
        <taxon>Pseudomonadota</taxon>
        <taxon>Alphaproteobacteria</taxon>
        <taxon>Hyphomicrobiales</taxon>
        <taxon>Phreatobacteraceae</taxon>
        <taxon>Candidatus Raskinella</taxon>
    </lineage>
</organism>
<dbReference type="InterPro" id="IPR015422">
    <property type="entry name" value="PyrdxlP-dep_Trfase_small"/>
</dbReference>
<evidence type="ECO:0000256" key="5">
    <source>
        <dbReference type="ARBA" id="ARBA00022679"/>
    </source>
</evidence>
<dbReference type="RefSeq" id="WP_376799806.1">
    <property type="nucleotide sequence ID" value="NZ_DBNB01000008.1"/>
</dbReference>
<dbReference type="GO" id="GO:0006520">
    <property type="term" value="P:amino acid metabolic process"/>
    <property type="evidence" value="ECO:0007669"/>
    <property type="project" value="InterPro"/>
</dbReference>
<dbReference type="CDD" id="cd00609">
    <property type="entry name" value="AAT_like"/>
    <property type="match status" value="1"/>
</dbReference>
<sequence length="394" mass="43381">MTIHSDTSTLASSLRPEALSAPESGIVEVMNYGRMRPGLIPLWAGEGDEPTPAFIAEAATRALAAGETFYTYQRGLPDLRQALADYHQRLFGKMFSPEQFFVTGSGMQAIQVALGMTVGAGDEILIPSPAWPNAAAAAGVNGGKVRFIPMTFGNTGWQLDLEKLFAARTDRTRAIFINSPSNPTGWTATADELRAILAFARQHGLWIIADEIYTRFYYAGARAPSFLDIMEEDDKILFVNTFSKNWSMTGWRMGWIMAPPRLGQVVENLIQYATSGVAAFMQRAGIVALTHGEPYVEHVIDRARRGRAIVCDGLASTGRVRFTPPDGAFYLFFSIDGEKDVRQLGLRLVDEANIGMAPGTAFGPGGEGYMRFCFLRREDLVEEAVFRLVAWLKR</sequence>
<comment type="catalytic activity">
    <reaction evidence="7">
        <text>L-aspartate + 2-oxoglutarate = oxaloacetate + L-glutamate</text>
        <dbReference type="Rhea" id="RHEA:21824"/>
        <dbReference type="ChEBI" id="CHEBI:16452"/>
        <dbReference type="ChEBI" id="CHEBI:16810"/>
        <dbReference type="ChEBI" id="CHEBI:29985"/>
        <dbReference type="ChEBI" id="CHEBI:29991"/>
        <dbReference type="EC" id="2.6.1.1"/>
    </reaction>
</comment>